<dbReference type="InterPro" id="IPR006432">
    <property type="entry name" value="Phage_portal_A118-type"/>
</dbReference>
<gene>
    <name evidence="2" type="ORF">ACFQ4Y_00920</name>
</gene>
<name>A0ABW4C623_9BACL</name>
<reference evidence="3" key="1">
    <citation type="journal article" date="2019" name="Int. J. Syst. Evol. Microbiol.">
        <title>The Global Catalogue of Microorganisms (GCM) 10K type strain sequencing project: providing services to taxonomists for standard genome sequencing and annotation.</title>
        <authorList>
            <consortium name="The Broad Institute Genomics Platform"/>
            <consortium name="The Broad Institute Genome Sequencing Center for Infectious Disease"/>
            <person name="Wu L."/>
            <person name="Ma J."/>
        </authorList>
    </citation>
    <scope>NUCLEOTIDE SEQUENCE [LARGE SCALE GENOMIC DNA]</scope>
    <source>
        <strain evidence="3">S1</strain>
    </source>
</reference>
<feature type="region of interest" description="Disordered" evidence="1">
    <location>
        <begin position="478"/>
        <end position="518"/>
    </location>
</feature>
<protein>
    <submittedName>
        <fullName evidence="2">Phage portal protein</fullName>
    </submittedName>
</protein>
<comment type="caution">
    <text evidence="2">The sequence shown here is derived from an EMBL/GenBank/DDBJ whole genome shotgun (WGS) entry which is preliminary data.</text>
</comment>
<dbReference type="PIRSF" id="PIRSF011911">
    <property type="entry name" value="A118_put_portal"/>
    <property type="match status" value="1"/>
</dbReference>
<proteinExistence type="predicted"/>
<dbReference type="Proteomes" id="UP001597282">
    <property type="component" value="Unassembled WGS sequence"/>
</dbReference>
<sequence>MLKSLWAKVRQVMYRMGLIRGIKKVTQQAEFPVDDSFYQEIDKWHHIYRGYHKDWHEVVYQTVAGQKRRRLNSLGMAKVAAEEMANLIFNEKCEIHVSDEQFSEELQEILDDNRFYHEFQDSLEYMFALGGLVWKVQAVADRTGEQKLKLTYVTADCFLPLSYSNGDIQEGVFVNSARKGDKHYTLLEWHQWEGTEYVVRNQLYESDTAGELGVPVALETLYPGLEPETRIVGLSRPLFVYFRPNIANNIDPTNPLGVSIYANALDTLHALDVAFDSFMREFRLGKRRIIVPASAVKTVIDTESGEPKRYFDANDEVFVALNSDMANGQQIIDNTVELRVEEHAEAIQAYLDILAMQIGFSAGAFTFDSQGVKTATEVVSENSKTFRTKNSHETIVEEGLKNLITSVGEVAALYGMFIPPAEYDVTVDFDDSIAEDRDSNADYYLKLQTASLISKKYALMKILHLTEEQAEQMLDEIREERETDMPGIDALFGGDMGGKEEEEKEEDKGKDGKEDDGQ</sequence>
<keyword evidence="3" id="KW-1185">Reference proteome</keyword>
<evidence type="ECO:0000313" key="2">
    <source>
        <dbReference type="EMBL" id="MFD1425494.1"/>
    </source>
</evidence>
<evidence type="ECO:0000256" key="1">
    <source>
        <dbReference type="SAM" id="MobiDB-lite"/>
    </source>
</evidence>
<dbReference type="Pfam" id="PF05133">
    <property type="entry name" value="SPP1_portal"/>
    <property type="match status" value="1"/>
</dbReference>
<evidence type="ECO:0000313" key="3">
    <source>
        <dbReference type="Proteomes" id="UP001597282"/>
    </source>
</evidence>
<dbReference type="EMBL" id="JBHTNU010000001">
    <property type="protein sequence ID" value="MFD1425494.1"/>
    <property type="molecule type" value="Genomic_DNA"/>
</dbReference>
<dbReference type="NCBIfam" id="TIGR01542">
    <property type="entry name" value="A118_put_portal"/>
    <property type="match status" value="1"/>
</dbReference>
<accession>A0ABW4C623</accession>
<dbReference type="RefSeq" id="WP_380162281.1">
    <property type="nucleotide sequence ID" value="NZ_JBHTNU010000001.1"/>
</dbReference>
<dbReference type="InterPro" id="IPR021145">
    <property type="entry name" value="Portal_protein_SPP1_Gp6-like"/>
</dbReference>
<feature type="compositionally biased region" description="Basic and acidic residues" evidence="1">
    <location>
        <begin position="497"/>
        <end position="518"/>
    </location>
</feature>
<organism evidence="2 3">
    <name type="scientific">Kroppenstedtia sanguinis</name>
    <dbReference type="NCBI Taxonomy" id="1380684"/>
    <lineage>
        <taxon>Bacteria</taxon>
        <taxon>Bacillati</taxon>
        <taxon>Bacillota</taxon>
        <taxon>Bacilli</taxon>
        <taxon>Bacillales</taxon>
        <taxon>Thermoactinomycetaceae</taxon>
        <taxon>Kroppenstedtia</taxon>
    </lineage>
</organism>